<protein>
    <recommendedName>
        <fullName evidence="2">GATA-type domain-containing protein</fullName>
    </recommendedName>
</protein>
<comment type="caution">
    <text evidence="3">The sequence shown here is derived from an EMBL/GenBank/DDBJ whole genome shotgun (WGS) entry which is preliminary data.</text>
</comment>
<dbReference type="InterPro" id="IPR000679">
    <property type="entry name" value="Znf_GATA"/>
</dbReference>
<gene>
    <name evidence="3" type="ORF">J5N97_008320</name>
</gene>
<evidence type="ECO:0000256" key="1">
    <source>
        <dbReference type="PROSITE-ProRule" id="PRU00094"/>
    </source>
</evidence>
<dbReference type="AlphaFoldDB" id="A0A9D5DFE9"/>
<keyword evidence="1" id="KW-0863">Zinc-finger</keyword>
<dbReference type="GO" id="GO:0043565">
    <property type="term" value="F:sequence-specific DNA binding"/>
    <property type="evidence" value="ECO:0007669"/>
    <property type="project" value="InterPro"/>
</dbReference>
<dbReference type="OrthoDB" id="778947at2759"/>
<feature type="domain" description="GATA-type" evidence="2">
    <location>
        <begin position="62"/>
        <end position="81"/>
    </location>
</feature>
<accession>A0A9D5DFE9</accession>
<reference evidence="3" key="1">
    <citation type="submission" date="2021-03" db="EMBL/GenBank/DDBJ databases">
        <authorList>
            <person name="Li Z."/>
            <person name="Yang C."/>
        </authorList>
    </citation>
    <scope>NUCLEOTIDE SEQUENCE</scope>
    <source>
        <strain evidence="3">Dzin_1.0</strain>
        <tissue evidence="3">Leaf</tissue>
    </source>
</reference>
<organism evidence="3 4">
    <name type="scientific">Dioscorea zingiberensis</name>
    <dbReference type="NCBI Taxonomy" id="325984"/>
    <lineage>
        <taxon>Eukaryota</taxon>
        <taxon>Viridiplantae</taxon>
        <taxon>Streptophyta</taxon>
        <taxon>Embryophyta</taxon>
        <taxon>Tracheophyta</taxon>
        <taxon>Spermatophyta</taxon>
        <taxon>Magnoliopsida</taxon>
        <taxon>Liliopsida</taxon>
        <taxon>Dioscoreales</taxon>
        <taxon>Dioscoreaceae</taxon>
        <taxon>Dioscorea</taxon>
    </lineage>
</organism>
<dbReference type="PROSITE" id="PS50114">
    <property type="entry name" value="GATA_ZN_FINGER_2"/>
    <property type="match status" value="1"/>
</dbReference>
<keyword evidence="1" id="KW-0862">Zinc</keyword>
<reference evidence="3" key="2">
    <citation type="journal article" date="2022" name="Hortic Res">
        <title>The genome of Dioscorea zingiberensis sheds light on the biosynthesis, origin and evolution of the medicinally important diosgenin saponins.</title>
        <authorList>
            <person name="Li Y."/>
            <person name="Tan C."/>
            <person name="Li Z."/>
            <person name="Guo J."/>
            <person name="Li S."/>
            <person name="Chen X."/>
            <person name="Wang C."/>
            <person name="Dai X."/>
            <person name="Yang H."/>
            <person name="Song W."/>
            <person name="Hou L."/>
            <person name="Xu J."/>
            <person name="Tong Z."/>
            <person name="Xu A."/>
            <person name="Yuan X."/>
            <person name="Wang W."/>
            <person name="Yang Q."/>
            <person name="Chen L."/>
            <person name="Sun Z."/>
            <person name="Wang K."/>
            <person name="Pan B."/>
            <person name="Chen J."/>
            <person name="Bao Y."/>
            <person name="Liu F."/>
            <person name="Qi X."/>
            <person name="Gang D.R."/>
            <person name="Wen J."/>
            <person name="Li J."/>
        </authorList>
    </citation>
    <scope>NUCLEOTIDE SEQUENCE</scope>
    <source>
        <strain evidence="3">Dzin_1.0</strain>
    </source>
</reference>
<dbReference type="Gene3D" id="3.30.50.10">
    <property type="entry name" value="Erythroid Transcription Factor GATA-1, subunit A"/>
    <property type="match status" value="1"/>
</dbReference>
<sequence>MEIPEEKMWGYLLPGGFGVSARSPGRKRLVERDLLSLMEEYNYENSGVDVSLNICTPDPAIKQCTACQETSTPLWRNGPAGPKAAHVLHSSFQF</sequence>
<evidence type="ECO:0000313" key="3">
    <source>
        <dbReference type="EMBL" id="KAJ0989964.1"/>
    </source>
</evidence>
<dbReference type="InterPro" id="IPR013088">
    <property type="entry name" value="Znf_NHR/GATA"/>
</dbReference>
<keyword evidence="1" id="KW-0479">Metal-binding</keyword>
<dbReference type="EMBL" id="JAGGNH010000001">
    <property type="protein sequence ID" value="KAJ0989964.1"/>
    <property type="molecule type" value="Genomic_DNA"/>
</dbReference>
<evidence type="ECO:0000259" key="2">
    <source>
        <dbReference type="PROSITE" id="PS50114"/>
    </source>
</evidence>
<name>A0A9D5DFE9_9LILI</name>
<dbReference type="GO" id="GO:0006355">
    <property type="term" value="P:regulation of DNA-templated transcription"/>
    <property type="evidence" value="ECO:0007669"/>
    <property type="project" value="InterPro"/>
</dbReference>
<proteinExistence type="predicted"/>
<dbReference type="GO" id="GO:0008270">
    <property type="term" value="F:zinc ion binding"/>
    <property type="evidence" value="ECO:0007669"/>
    <property type="project" value="UniProtKB-KW"/>
</dbReference>
<keyword evidence="4" id="KW-1185">Reference proteome</keyword>
<evidence type="ECO:0000313" key="4">
    <source>
        <dbReference type="Proteomes" id="UP001085076"/>
    </source>
</evidence>
<dbReference type="Proteomes" id="UP001085076">
    <property type="component" value="Miscellaneous, Linkage group lg01"/>
</dbReference>